<dbReference type="PANTHER" id="PTHR47817">
    <property type="entry name" value="OS04G0686300 PROTEIN"/>
    <property type="match status" value="1"/>
</dbReference>
<dbReference type="NCBIfam" id="TIGR00251">
    <property type="entry name" value="DUF167 family protein"/>
    <property type="match status" value="1"/>
</dbReference>
<dbReference type="SUPFAM" id="SSF69786">
    <property type="entry name" value="YggU-like"/>
    <property type="match status" value="1"/>
</dbReference>
<dbReference type="VEuPathDB" id="PlasmoDB:PVVCY_1302210"/>
<dbReference type="EMBL" id="LR215069">
    <property type="protein sequence ID" value="VEV58284.1"/>
    <property type="molecule type" value="Genomic_DNA"/>
</dbReference>
<evidence type="ECO:0000313" key="2">
    <source>
        <dbReference type="EMBL" id="VEV58284.1"/>
    </source>
</evidence>
<dbReference type="OrthoDB" id="244097at2759"/>
<dbReference type="Pfam" id="PF02594">
    <property type="entry name" value="DUF167"/>
    <property type="match status" value="1"/>
</dbReference>
<dbReference type="KEGG" id="pvv:PVVCY_1302210"/>
<comment type="similarity">
    <text evidence="1">Belongs to the UPF0235 family.</text>
</comment>
<gene>
    <name evidence="2" type="ORF">PVVCY_1302210</name>
</gene>
<sequence>MKLSKYYIFTIYFHGFLNAFSTCNYKSIRCNNMNILLNHFSTKMPKGLAKDLKNKQSIQEKTTIESLPSYLKKKDNNLLINLRVKPNAKNTSIYFNADTEVLNINIQEQPVNNQSNVAIISYFSDILNLKKRDISIVAGLKSRDKVLMVSNISVEDLSNKINQNVE</sequence>
<dbReference type="SMART" id="SM01152">
    <property type="entry name" value="DUF167"/>
    <property type="match status" value="1"/>
</dbReference>
<dbReference type="InterPro" id="IPR036591">
    <property type="entry name" value="YggU-like_sf"/>
</dbReference>
<name>A0A449BXW7_PLAVN</name>
<dbReference type="RefSeq" id="XP_008622118.2">
    <property type="nucleotide sequence ID" value="XM_008623896.2"/>
</dbReference>
<protein>
    <submittedName>
        <fullName evidence="2">Uncharacterized protein</fullName>
    </submittedName>
</protein>
<dbReference type="GeneID" id="19958414"/>
<dbReference type="Proteomes" id="UP000290582">
    <property type="component" value="Chromosome PVVCY_13"/>
</dbReference>
<dbReference type="PANTHER" id="PTHR47817:SF2">
    <property type="entry name" value="OS04G0686300 PROTEIN"/>
    <property type="match status" value="1"/>
</dbReference>
<proteinExistence type="inferred from homology"/>
<reference evidence="2 3" key="1">
    <citation type="submission" date="2019-01" db="EMBL/GenBank/DDBJ databases">
        <authorList>
            <person name="Ramaprasad A."/>
        </authorList>
    </citation>
    <scope>NUCLEOTIDE SEQUENCE [LARGE SCALE GENOMIC DNA]</scope>
</reference>
<evidence type="ECO:0000256" key="1">
    <source>
        <dbReference type="ARBA" id="ARBA00010364"/>
    </source>
</evidence>
<dbReference type="InterPro" id="IPR003746">
    <property type="entry name" value="DUF167"/>
</dbReference>
<evidence type="ECO:0000313" key="3">
    <source>
        <dbReference type="Proteomes" id="UP000290582"/>
    </source>
</evidence>
<dbReference type="AlphaFoldDB" id="A0A449BXW7"/>
<organism evidence="2 3">
    <name type="scientific">Plasmodium vinckei vinckei</name>
    <dbReference type="NCBI Taxonomy" id="54757"/>
    <lineage>
        <taxon>Eukaryota</taxon>
        <taxon>Sar</taxon>
        <taxon>Alveolata</taxon>
        <taxon>Apicomplexa</taxon>
        <taxon>Aconoidasida</taxon>
        <taxon>Haemosporida</taxon>
        <taxon>Plasmodiidae</taxon>
        <taxon>Plasmodium</taxon>
        <taxon>Plasmodium (Vinckeia)</taxon>
    </lineage>
</organism>
<accession>A0A449BXW7</accession>
<dbReference type="Gene3D" id="3.30.1200.10">
    <property type="entry name" value="YggU-like"/>
    <property type="match status" value="1"/>
</dbReference>
<dbReference type="HAMAP" id="MF_00634">
    <property type="entry name" value="UPF0235"/>
    <property type="match status" value="1"/>
</dbReference>